<name>A0A6A7C9Q5_9PEZI</name>
<feature type="non-terminal residue" evidence="1">
    <location>
        <position position="1"/>
    </location>
</feature>
<accession>A0A6A7C9Q5</accession>
<evidence type="ECO:0000313" key="1">
    <source>
        <dbReference type="EMBL" id="KAF2863987.1"/>
    </source>
</evidence>
<sequence length="150" mass="16491">SSCICLGQRLAFSLAVILTVSLVYATFLPVVGIRMLVVDSVPFVCHDVCPSACPNGHCPYSILVAFPSANFPCLKSLFRVHSRLFGRDRGENKSRISGQWHGITVFCSNSVVHSFAFFRESLQSYPCCIRYSSPWVGLVLVPASSLVCNR</sequence>
<reference evidence="1" key="1">
    <citation type="journal article" date="2020" name="Stud. Mycol.">
        <title>101 Dothideomycetes genomes: a test case for predicting lifestyles and emergence of pathogens.</title>
        <authorList>
            <person name="Haridas S."/>
            <person name="Albert R."/>
            <person name="Binder M."/>
            <person name="Bloem J."/>
            <person name="Labutti K."/>
            <person name="Salamov A."/>
            <person name="Andreopoulos B."/>
            <person name="Baker S."/>
            <person name="Barry K."/>
            <person name="Bills G."/>
            <person name="Bluhm B."/>
            <person name="Cannon C."/>
            <person name="Castanera R."/>
            <person name="Culley D."/>
            <person name="Daum C."/>
            <person name="Ezra D."/>
            <person name="Gonzalez J."/>
            <person name="Henrissat B."/>
            <person name="Kuo A."/>
            <person name="Liang C."/>
            <person name="Lipzen A."/>
            <person name="Lutzoni F."/>
            <person name="Magnuson J."/>
            <person name="Mondo S."/>
            <person name="Nolan M."/>
            <person name="Ohm R."/>
            <person name="Pangilinan J."/>
            <person name="Park H.-J."/>
            <person name="Ramirez L."/>
            <person name="Alfaro M."/>
            <person name="Sun H."/>
            <person name="Tritt A."/>
            <person name="Yoshinaga Y."/>
            <person name="Zwiers L.-H."/>
            <person name="Turgeon B."/>
            <person name="Goodwin S."/>
            <person name="Spatafora J."/>
            <person name="Crous P."/>
            <person name="Grigoriev I."/>
        </authorList>
    </citation>
    <scope>NUCLEOTIDE SEQUENCE</scope>
    <source>
        <strain evidence="1">CBS 480.64</strain>
    </source>
</reference>
<dbReference type="Proteomes" id="UP000799421">
    <property type="component" value="Unassembled WGS sequence"/>
</dbReference>
<protein>
    <submittedName>
        <fullName evidence="1">Uncharacterized protein</fullName>
    </submittedName>
</protein>
<keyword evidence="2" id="KW-1185">Reference proteome</keyword>
<evidence type="ECO:0000313" key="2">
    <source>
        <dbReference type="Proteomes" id="UP000799421"/>
    </source>
</evidence>
<proteinExistence type="predicted"/>
<dbReference type="AlphaFoldDB" id="A0A6A7C9Q5"/>
<organism evidence="1 2">
    <name type="scientific">Piedraia hortae CBS 480.64</name>
    <dbReference type="NCBI Taxonomy" id="1314780"/>
    <lineage>
        <taxon>Eukaryota</taxon>
        <taxon>Fungi</taxon>
        <taxon>Dikarya</taxon>
        <taxon>Ascomycota</taxon>
        <taxon>Pezizomycotina</taxon>
        <taxon>Dothideomycetes</taxon>
        <taxon>Dothideomycetidae</taxon>
        <taxon>Capnodiales</taxon>
        <taxon>Piedraiaceae</taxon>
        <taxon>Piedraia</taxon>
    </lineage>
</organism>
<dbReference type="EMBL" id="MU005958">
    <property type="protein sequence ID" value="KAF2863987.1"/>
    <property type="molecule type" value="Genomic_DNA"/>
</dbReference>
<gene>
    <name evidence="1" type="ORF">K470DRAFT_285984</name>
</gene>